<sequence>DYHCGLIGYQVKKKLIPQVSSNRTPHSGVQQPVTLGQSSPAVGSKKAALGRFEQLIPDSQVGRMKRKENGDIPLVKNVKAKLIDGKSQNVQKRILFKEKRSGNK</sequence>
<organism evidence="2">
    <name type="scientific">Prunus dulcis</name>
    <name type="common">Almond</name>
    <name type="synonym">Amygdalus dulcis</name>
    <dbReference type="NCBI Taxonomy" id="3755"/>
    <lineage>
        <taxon>Eukaryota</taxon>
        <taxon>Viridiplantae</taxon>
        <taxon>Streptophyta</taxon>
        <taxon>Embryophyta</taxon>
        <taxon>Tracheophyta</taxon>
        <taxon>Spermatophyta</taxon>
        <taxon>Magnoliopsida</taxon>
        <taxon>eudicotyledons</taxon>
        <taxon>Gunneridae</taxon>
        <taxon>Pentapetalae</taxon>
        <taxon>rosids</taxon>
        <taxon>fabids</taxon>
        <taxon>Rosales</taxon>
        <taxon>Rosaceae</taxon>
        <taxon>Amygdaloideae</taxon>
        <taxon>Amygdaleae</taxon>
        <taxon>Prunus</taxon>
    </lineage>
</organism>
<proteinExistence type="predicted"/>
<evidence type="ECO:0000256" key="1">
    <source>
        <dbReference type="SAM" id="MobiDB-lite"/>
    </source>
</evidence>
<accession>A0A4Y1RNQ2</accession>
<evidence type="ECO:0000313" key="2">
    <source>
        <dbReference type="EMBL" id="BBH05467.1"/>
    </source>
</evidence>
<dbReference type="AlphaFoldDB" id="A0A4Y1RNQ2"/>
<gene>
    <name evidence="2" type="ORF">Prudu_016857</name>
</gene>
<reference evidence="2" key="1">
    <citation type="journal article" date="2019" name="Science">
        <title>Mutation of a bHLH transcription factor allowed almond domestication.</title>
        <authorList>
            <person name="Sanchez-Perez R."/>
            <person name="Pavan S."/>
            <person name="Mazzeo R."/>
            <person name="Moldovan C."/>
            <person name="Aiese Cigliano R."/>
            <person name="Del Cueto J."/>
            <person name="Ricciardi F."/>
            <person name="Lotti C."/>
            <person name="Ricciardi L."/>
            <person name="Dicenta F."/>
            <person name="Lopez-Marques R.L."/>
            <person name="Lindberg Moller B."/>
        </authorList>
    </citation>
    <scope>NUCLEOTIDE SEQUENCE</scope>
</reference>
<feature type="region of interest" description="Disordered" evidence="1">
    <location>
        <begin position="18"/>
        <end position="45"/>
    </location>
</feature>
<feature type="non-terminal residue" evidence="2">
    <location>
        <position position="1"/>
    </location>
</feature>
<feature type="compositionally biased region" description="Polar residues" evidence="1">
    <location>
        <begin position="18"/>
        <end position="41"/>
    </location>
</feature>
<protein>
    <submittedName>
        <fullName evidence="2">Uncharacterized protein</fullName>
    </submittedName>
</protein>
<name>A0A4Y1RNQ2_PRUDU</name>
<dbReference type="EMBL" id="AP019302">
    <property type="protein sequence ID" value="BBH05467.1"/>
    <property type="molecule type" value="Genomic_DNA"/>
</dbReference>